<organism evidence="1 2">
    <name type="scientific">Kineosporia babensis</name>
    <dbReference type="NCBI Taxonomy" id="499548"/>
    <lineage>
        <taxon>Bacteria</taxon>
        <taxon>Bacillati</taxon>
        <taxon>Actinomycetota</taxon>
        <taxon>Actinomycetes</taxon>
        <taxon>Kineosporiales</taxon>
        <taxon>Kineosporiaceae</taxon>
        <taxon>Kineosporia</taxon>
    </lineage>
</organism>
<reference evidence="1" key="1">
    <citation type="submission" date="2021-11" db="EMBL/GenBank/DDBJ databases">
        <title>Streptomyces corallinus and Kineosporia corallina sp. nov., two new coral-derived marine actinobacteria.</title>
        <authorList>
            <person name="Buangrab K."/>
            <person name="Sutthacheep M."/>
            <person name="Yeemin T."/>
            <person name="Harunari E."/>
            <person name="Igarashi Y."/>
            <person name="Sripreechasak P."/>
            <person name="Kanchanasin P."/>
            <person name="Tanasupawat S."/>
            <person name="Phongsopitanun W."/>
        </authorList>
    </citation>
    <scope>NUCLEOTIDE SEQUENCE</scope>
    <source>
        <strain evidence="1">JCM 31032</strain>
    </source>
</reference>
<dbReference type="AlphaFoldDB" id="A0A9X1NCV4"/>
<evidence type="ECO:0000313" key="2">
    <source>
        <dbReference type="Proteomes" id="UP001138997"/>
    </source>
</evidence>
<keyword evidence="2" id="KW-1185">Reference proteome</keyword>
<gene>
    <name evidence="1" type="ORF">LR394_11010</name>
</gene>
<dbReference type="Proteomes" id="UP001138997">
    <property type="component" value="Unassembled WGS sequence"/>
</dbReference>
<accession>A0A9X1NCV4</accession>
<comment type="caution">
    <text evidence="1">The sequence shown here is derived from an EMBL/GenBank/DDBJ whole genome shotgun (WGS) entry which is preliminary data.</text>
</comment>
<name>A0A9X1NCV4_9ACTN</name>
<protein>
    <submittedName>
        <fullName evidence="1">Uncharacterized protein</fullName>
    </submittedName>
</protein>
<dbReference type="EMBL" id="JAJOMB010000004">
    <property type="protein sequence ID" value="MCD5311431.1"/>
    <property type="molecule type" value="Genomic_DNA"/>
</dbReference>
<dbReference type="RefSeq" id="WP_231440602.1">
    <property type="nucleotide sequence ID" value="NZ_JAJOMB010000004.1"/>
</dbReference>
<proteinExistence type="predicted"/>
<sequence>MSERKFRIAYAPGMRQLLGVLGCGPRFSGVLVDEEAVRVRLGWAFQATVPRSAIASADPDDRPVFCLGVHGWRSTWLVNGSPRHLVRIQLSVGVHARVLGWKVPLTTLFVSVEDRDELIRLIRPAGPANGARKTSRARRIRLPSPVMKPGLARDARVMHTPSRPTVSH</sequence>
<evidence type="ECO:0000313" key="1">
    <source>
        <dbReference type="EMBL" id="MCD5311431.1"/>
    </source>
</evidence>